<evidence type="ECO:0000259" key="1">
    <source>
        <dbReference type="Pfam" id="PF03872"/>
    </source>
</evidence>
<dbReference type="PANTHER" id="PTHR38104:SF1">
    <property type="entry name" value="ANTI-SIGMA-E FACTOR RSEA"/>
    <property type="match status" value="1"/>
</dbReference>
<name>A0ABT0E790_9GAMM</name>
<sequence length="192" mass="20817">MNIEREREVLSSLLDGETSELETRRILRDLDDAGAARWARWQLAGDILRHQEVAAVPADFNARLNAALADEKSRRSGWLGGVARAAVAASVAAATVTVGWQYWGTQGVGEQPAHVAAAPVQPVQEAPRLQHRPFAETALVGLGGRVQAGQVQQSQHLSPMLMRHSEFTARHSSQGMVPYARLVSADARQGTR</sequence>
<keyword evidence="3" id="KW-1185">Reference proteome</keyword>
<protein>
    <submittedName>
        <fullName evidence="2">Sigma-E factor negative regulatory protein</fullName>
    </submittedName>
</protein>
<dbReference type="RefSeq" id="WP_246951565.1">
    <property type="nucleotide sequence ID" value="NZ_JALKII010000004.1"/>
</dbReference>
<organism evidence="2 3">
    <name type="scientific">Alcanivorax quisquiliarum</name>
    <dbReference type="NCBI Taxonomy" id="2933565"/>
    <lineage>
        <taxon>Bacteria</taxon>
        <taxon>Pseudomonadati</taxon>
        <taxon>Pseudomonadota</taxon>
        <taxon>Gammaproteobacteria</taxon>
        <taxon>Oceanospirillales</taxon>
        <taxon>Alcanivoracaceae</taxon>
        <taxon>Alcanivorax</taxon>
    </lineage>
</organism>
<dbReference type="EMBL" id="JALKII010000004">
    <property type="protein sequence ID" value="MCK0537706.1"/>
    <property type="molecule type" value="Genomic_DNA"/>
</dbReference>
<evidence type="ECO:0000313" key="2">
    <source>
        <dbReference type="EMBL" id="MCK0537706.1"/>
    </source>
</evidence>
<accession>A0ABT0E790</accession>
<proteinExistence type="predicted"/>
<dbReference type="Proteomes" id="UP001165524">
    <property type="component" value="Unassembled WGS sequence"/>
</dbReference>
<dbReference type="Pfam" id="PF03872">
    <property type="entry name" value="RseA_N"/>
    <property type="match status" value="1"/>
</dbReference>
<gene>
    <name evidence="2" type="ORF">MU846_08285</name>
</gene>
<dbReference type="PANTHER" id="PTHR38104">
    <property type="match status" value="1"/>
</dbReference>
<dbReference type="InterPro" id="IPR005572">
    <property type="entry name" value="Anti-sigma_E_RseA_N"/>
</dbReference>
<dbReference type="Gene3D" id="1.10.10.880">
    <property type="entry name" value="Anti sigma-E protein RseA, N-terminal domain"/>
    <property type="match status" value="1"/>
</dbReference>
<feature type="domain" description="Anti sigma-E protein RseA N-terminal" evidence="1">
    <location>
        <begin position="7"/>
        <end position="73"/>
    </location>
</feature>
<dbReference type="InterPro" id="IPR052383">
    <property type="entry name" value="Anti-sigma-E_RseA-like"/>
</dbReference>
<dbReference type="SUPFAM" id="SSF89069">
    <property type="entry name" value="N-terminal, cytoplasmic domain of anti-sigmaE factor RseA"/>
    <property type="match status" value="1"/>
</dbReference>
<reference evidence="2" key="1">
    <citation type="submission" date="2022-04" db="EMBL/GenBank/DDBJ databases">
        <title>Alcanivorax sp. CY1518 draft genome sequence.</title>
        <authorList>
            <person name="Zhao G."/>
            <person name="An M."/>
        </authorList>
    </citation>
    <scope>NUCLEOTIDE SEQUENCE</scope>
    <source>
        <strain evidence="2">CY1518</strain>
    </source>
</reference>
<dbReference type="InterPro" id="IPR036147">
    <property type="entry name" value="Anti-sigma_E_RseA_N_sf"/>
</dbReference>
<evidence type="ECO:0000313" key="3">
    <source>
        <dbReference type="Proteomes" id="UP001165524"/>
    </source>
</evidence>
<dbReference type="CDD" id="cd16328">
    <property type="entry name" value="RseA_N"/>
    <property type="match status" value="1"/>
</dbReference>
<comment type="caution">
    <text evidence="2">The sequence shown here is derived from an EMBL/GenBank/DDBJ whole genome shotgun (WGS) entry which is preliminary data.</text>
</comment>